<name>A0ABS1W589_9ACTN</name>
<feature type="domain" description="Pyrrolo-quinoline quinone repeat" evidence="1">
    <location>
        <begin position="3"/>
        <end position="230"/>
    </location>
</feature>
<sequence>MIVWTRPLHVRSEAVAVSPDALIVAERLTRLVRLDPRTGDQLWEQRVEDCWGTVVRAGDRCLYLSQTGILRCFDLGTGDPLWSVGGLRERRYVTVSGSAVFVGGWRGYHPLERLSLVDGSSLPLPSPVSGRLSWPVSIPGHQAVLVAASEKSALYVVSGTGIRQFEHPLEDFRLSHTGDGGRITFVAGSRTVMDFTLESGVRLLWRNDRDLAPAHRPMLDGDTLWLVDDAGLAVVGLAGRTVARLRPGRFRAVTLLAGRPLAVVKGRPGVVWADRPGDYRVCPRQVDRFFPGHGELMHAVGKGHLVALDRSGIEKRVGGGRF</sequence>
<dbReference type="Proteomes" id="UP000598996">
    <property type="component" value="Unassembled WGS sequence"/>
</dbReference>
<accession>A0ABS1W589</accession>
<organism evidence="2 3">
    <name type="scientific">Paractinoplanes lichenicola</name>
    <dbReference type="NCBI Taxonomy" id="2802976"/>
    <lineage>
        <taxon>Bacteria</taxon>
        <taxon>Bacillati</taxon>
        <taxon>Actinomycetota</taxon>
        <taxon>Actinomycetes</taxon>
        <taxon>Micromonosporales</taxon>
        <taxon>Micromonosporaceae</taxon>
        <taxon>Paractinoplanes</taxon>
    </lineage>
</organism>
<dbReference type="InterPro" id="IPR002372">
    <property type="entry name" value="PQQ_rpt_dom"/>
</dbReference>
<dbReference type="Gene3D" id="2.130.10.10">
    <property type="entry name" value="YVTN repeat-like/Quinoprotein amine dehydrogenase"/>
    <property type="match status" value="1"/>
</dbReference>
<keyword evidence="3" id="KW-1185">Reference proteome</keyword>
<evidence type="ECO:0000313" key="2">
    <source>
        <dbReference type="EMBL" id="MBL7261901.1"/>
    </source>
</evidence>
<gene>
    <name evidence="2" type="ORF">JKJ07_47290</name>
</gene>
<dbReference type="RefSeq" id="WP_203078459.1">
    <property type="nucleotide sequence ID" value="NZ_JAENHO010000024.1"/>
</dbReference>
<evidence type="ECO:0000259" key="1">
    <source>
        <dbReference type="Pfam" id="PF13360"/>
    </source>
</evidence>
<dbReference type="SUPFAM" id="SSF50998">
    <property type="entry name" value="Quinoprotein alcohol dehydrogenase-like"/>
    <property type="match status" value="1"/>
</dbReference>
<reference evidence="2 3" key="1">
    <citation type="submission" date="2021-01" db="EMBL/GenBank/DDBJ databases">
        <title>Actinoplanes sp. nov. LDG1-01 isolated from lichen.</title>
        <authorList>
            <person name="Saeng-In P."/>
            <person name="Phongsopitanun W."/>
            <person name="Kanchanasin P."/>
            <person name="Yuki M."/>
            <person name="Kudo T."/>
            <person name="Ohkuma M."/>
            <person name="Tanasupawat S."/>
        </authorList>
    </citation>
    <scope>NUCLEOTIDE SEQUENCE [LARGE SCALE GENOMIC DNA]</scope>
    <source>
        <strain evidence="2 3">LDG1-01</strain>
    </source>
</reference>
<dbReference type="InterPro" id="IPR011047">
    <property type="entry name" value="Quinoprotein_ADH-like_sf"/>
</dbReference>
<protein>
    <submittedName>
        <fullName evidence="2">PQQ-binding-like beta-propeller repeat protein</fullName>
    </submittedName>
</protein>
<evidence type="ECO:0000313" key="3">
    <source>
        <dbReference type="Proteomes" id="UP000598996"/>
    </source>
</evidence>
<dbReference type="Pfam" id="PF13360">
    <property type="entry name" value="PQQ_2"/>
    <property type="match status" value="1"/>
</dbReference>
<proteinExistence type="predicted"/>
<dbReference type="InterPro" id="IPR015943">
    <property type="entry name" value="WD40/YVTN_repeat-like_dom_sf"/>
</dbReference>
<dbReference type="EMBL" id="JAENHO010000024">
    <property type="protein sequence ID" value="MBL7261901.1"/>
    <property type="molecule type" value="Genomic_DNA"/>
</dbReference>
<comment type="caution">
    <text evidence="2">The sequence shown here is derived from an EMBL/GenBank/DDBJ whole genome shotgun (WGS) entry which is preliminary data.</text>
</comment>